<evidence type="ECO:0000313" key="4">
    <source>
        <dbReference type="Proteomes" id="UP000663888"/>
    </source>
</evidence>
<evidence type="ECO:0000256" key="1">
    <source>
        <dbReference type="SAM" id="MobiDB-lite"/>
    </source>
</evidence>
<feature type="transmembrane region" description="Helical" evidence="2">
    <location>
        <begin position="122"/>
        <end position="142"/>
    </location>
</feature>
<feature type="transmembrane region" description="Helical" evidence="2">
    <location>
        <begin position="20"/>
        <end position="42"/>
    </location>
</feature>
<feature type="transmembrane region" description="Helical" evidence="2">
    <location>
        <begin position="148"/>
        <end position="170"/>
    </location>
</feature>
<keyword evidence="2" id="KW-1133">Transmembrane helix</keyword>
<evidence type="ECO:0008006" key="5">
    <source>
        <dbReference type="Google" id="ProtNLM"/>
    </source>
</evidence>
<feature type="transmembrane region" description="Helical" evidence="2">
    <location>
        <begin position="63"/>
        <end position="89"/>
    </location>
</feature>
<keyword evidence="2" id="KW-0472">Membrane</keyword>
<name>A0A8H3APB7_9AGAM</name>
<protein>
    <recommendedName>
        <fullName evidence="5">DUF4203 domain-containing protein</fullName>
    </recommendedName>
</protein>
<feature type="transmembrane region" description="Helical" evidence="2">
    <location>
        <begin position="95"/>
        <end position="115"/>
    </location>
</feature>
<dbReference type="Proteomes" id="UP000663888">
    <property type="component" value="Unassembled WGS sequence"/>
</dbReference>
<feature type="region of interest" description="Disordered" evidence="1">
    <location>
        <begin position="422"/>
        <end position="445"/>
    </location>
</feature>
<reference evidence="3" key="1">
    <citation type="submission" date="2021-01" db="EMBL/GenBank/DDBJ databases">
        <authorList>
            <person name="Kaushik A."/>
        </authorList>
    </citation>
    <scope>NUCLEOTIDE SEQUENCE</scope>
    <source>
        <strain evidence="3">AG4-R118</strain>
    </source>
</reference>
<feature type="region of interest" description="Disordered" evidence="1">
    <location>
        <begin position="543"/>
        <end position="595"/>
    </location>
</feature>
<keyword evidence="2" id="KW-0812">Transmembrane</keyword>
<gene>
    <name evidence="3" type="ORF">RDB_LOCUS36180</name>
</gene>
<dbReference type="AlphaFoldDB" id="A0A8H3APB7"/>
<feature type="compositionally biased region" description="Polar residues" evidence="1">
    <location>
        <begin position="586"/>
        <end position="595"/>
    </location>
</feature>
<sequence length="595" mass="64546">MMRTSNFVTVSTLLRSPYHLVYALPLLFLSILLLFAGTFLTLDRTRSFASSSDVKKAAPFYRLDSGIGGLAIGWVLGVHTTTLISLLILNQTETARLSAPAFLAIWLLSAIILTFVCGRWKYAALALGGILGGACTGLILAISLHPSLLARLVLTLVVTMLLTGGALLPFPVVRHASLRISTSATGAVGVINACAILGSSTTENKLAGWSNAWLHLVLLHDSDSAELQWGTGRSKGLTAACFFLWMIGAACDWYLKRRVGEDPEEAWDNVLGSYAAAFPPETSRAGNFTPIKSHWAAFKEKLHSSKTTIRAEKTLLFPSDSQLAPTLPKFRQDPKAPPVFRPRVPGTFSPDPYYSDSDSDLGEGEKPSRRVPNERKWTGSTNYSDVTLVNSEGSHRHHGIVRTLQRPPILIASPSNSHIEYGDKDAERSPELNLGPHRIEPAKDDEESWRPVFLKRSDTIKSVTAEMAEVESRDVTTLAPAVYAAEHPSGSLESAHRGTSTGTPMYALASGSSSTPGLVPATPSLIRALDRVSKAQRQAYVEGPISDMAGGSARDLPSNNSGDARYNVYNESLGPRENDRWRGFWNSVQQKAAEP</sequence>
<comment type="caution">
    <text evidence="3">The sequence shown here is derived from an EMBL/GenBank/DDBJ whole genome shotgun (WGS) entry which is preliminary data.</text>
</comment>
<organism evidence="3 4">
    <name type="scientific">Rhizoctonia solani</name>
    <dbReference type="NCBI Taxonomy" id="456999"/>
    <lineage>
        <taxon>Eukaryota</taxon>
        <taxon>Fungi</taxon>
        <taxon>Dikarya</taxon>
        <taxon>Basidiomycota</taxon>
        <taxon>Agaricomycotina</taxon>
        <taxon>Agaricomycetes</taxon>
        <taxon>Cantharellales</taxon>
        <taxon>Ceratobasidiaceae</taxon>
        <taxon>Rhizoctonia</taxon>
    </lineage>
</organism>
<evidence type="ECO:0000313" key="3">
    <source>
        <dbReference type="EMBL" id="CAE6431614.1"/>
    </source>
</evidence>
<evidence type="ECO:0000256" key="2">
    <source>
        <dbReference type="SAM" id="Phobius"/>
    </source>
</evidence>
<feature type="compositionally biased region" description="Basic and acidic residues" evidence="1">
    <location>
        <begin position="363"/>
        <end position="377"/>
    </location>
</feature>
<accession>A0A8H3APB7</accession>
<feature type="region of interest" description="Disordered" evidence="1">
    <location>
        <begin position="327"/>
        <end position="378"/>
    </location>
</feature>
<dbReference type="EMBL" id="CAJMWX010000808">
    <property type="protein sequence ID" value="CAE6431614.1"/>
    <property type="molecule type" value="Genomic_DNA"/>
</dbReference>
<proteinExistence type="predicted"/>